<dbReference type="Proteomes" id="UP000253506">
    <property type="component" value="Unassembled WGS sequence"/>
</dbReference>
<keyword evidence="3" id="KW-1133">Transmembrane helix</keyword>
<proteinExistence type="predicted"/>
<evidence type="ECO:0000256" key="5">
    <source>
        <dbReference type="ARBA" id="ARBA00023224"/>
    </source>
</evidence>
<accession>A0A368ZMF7</accession>
<gene>
    <name evidence="8" type="ORF">DFP77_14433</name>
</gene>
<organism evidence="8 9">
    <name type="scientific">Marinomonas foliarum</name>
    <dbReference type="NCBI Taxonomy" id="491950"/>
    <lineage>
        <taxon>Bacteria</taxon>
        <taxon>Pseudomonadati</taxon>
        <taxon>Pseudomonadota</taxon>
        <taxon>Gammaproteobacteria</taxon>
        <taxon>Oceanospirillales</taxon>
        <taxon>Oceanospirillaceae</taxon>
        <taxon>Marinomonas</taxon>
    </lineage>
</organism>
<sequence>MAIQSSALGSMTTELKNASDTTNNITHALVNASTSMISAGQEMNLSNQQMAEVAKDTETEATTSSQLTAQGIQAVNTSHKAISSLISDIEESLKRADQLEKSSENISSVLEVIRNIAEQTNLLALNAAIEAARAGEQGRGFAVVADEVRTLATRTQKSTDEIETIIEQLKMNVKESSISTQNSRSNADNTASNFETVITIFDSLNTSFEKVQKMASKTAQATLEQAALSDGINQSLVQLKEQTDGVKDVSILINEQSTQITDLYKTLNNEVGNFKV</sequence>
<dbReference type="SMART" id="SM00283">
    <property type="entry name" value="MA"/>
    <property type="match status" value="1"/>
</dbReference>
<comment type="subcellular location">
    <subcellularLocation>
        <location evidence="1">Membrane</location>
        <topology evidence="1">Multi-pass membrane protein</topology>
    </subcellularLocation>
</comment>
<evidence type="ECO:0000256" key="3">
    <source>
        <dbReference type="ARBA" id="ARBA00022989"/>
    </source>
</evidence>
<dbReference type="Pfam" id="PF00015">
    <property type="entry name" value="MCPsignal"/>
    <property type="match status" value="1"/>
</dbReference>
<evidence type="ECO:0000313" key="8">
    <source>
        <dbReference type="EMBL" id="RCW94671.1"/>
    </source>
</evidence>
<dbReference type="EMBL" id="QPJQ01000044">
    <property type="protein sequence ID" value="RCW94671.1"/>
    <property type="molecule type" value="Genomic_DNA"/>
</dbReference>
<dbReference type="SUPFAM" id="SSF58104">
    <property type="entry name" value="Methyl-accepting chemotaxis protein (MCP) signaling domain"/>
    <property type="match status" value="1"/>
</dbReference>
<dbReference type="PROSITE" id="PS50111">
    <property type="entry name" value="CHEMOTAXIS_TRANSDUC_2"/>
    <property type="match status" value="1"/>
</dbReference>
<dbReference type="InterPro" id="IPR004089">
    <property type="entry name" value="MCPsignal_dom"/>
</dbReference>
<dbReference type="GO" id="GO:0006935">
    <property type="term" value="P:chemotaxis"/>
    <property type="evidence" value="ECO:0007669"/>
    <property type="project" value="UniProtKB-ARBA"/>
</dbReference>
<evidence type="ECO:0000256" key="2">
    <source>
        <dbReference type="ARBA" id="ARBA00022692"/>
    </source>
</evidence>
<dbReference type="AlphaFoldDB" id="A0A368ZMF7"/>
<evidence type="ECO:0000256" key="1">
    <source>
        <dbReference type="ARBA" id="ARBA00004141"/>
    </source>
</evidence>
<reference evidence="8 9" key="1">
    <citation type="submission" date="2018-07" db="EMBL/GenBank/DDBJ databases">
        <title>Genomic Encyclopedia of Type Strains, Phase III (KMG-III): the genomes of soil and plant-associated and newly described type strains.</title>
        <authorList>
            <person name="Whitman W."/>
        </authorList>
    </citation>
    <scope>NUCLEOTIDE SEQUENCE [LARGE SCALE GENOMIC DNA]</scope>
    <source>
        <strain evidence="8 9">CECT 7731</strain>
    </source>
</reference>
<evidence type="ECO:0000256" key="6">
    <source>
        <dbReference type="PROSITE-ProRule" id="PRU00284"/>
    </source>
</evidence>
<comment type="caution">
    <text evidence="8">The sequence shown here is derived from an EMBL/GenBank/DDBJ whole genome shotgun (WGS) entry which is preliminary data.</text>
</comment>
<evidence type="ECO:0000259" key="7">
    <source>
        <dbReference type="PROSITE" id="PS50111"/>
    </source>
</evidence>
<evidence type="ECO:0000313" key="9">
    <source>
        <dbReference type="Proteomes" id="UP000253506"/>
    </source>
</evidence>
<protein>
    <submittedName>
        <fullName evidence="8">Methyl-accepting chemotaxis protein (MCP) signaling protein</fullName>
    </submittedName>
</protein>
<feature type="domain" description="Methyl-accepting transducer" evidence="7">
    <location>
        <begin position="4"/>
        <end position="240"/>
    </location>
</feature>
<keyword evidence="4" id="KW-0472">Membrane</keyword>
<dbReference type="PANTHER" id="PTHR32089">
    <property type="entry name" value="METHYL-ACCEPTING CHEMOTAXIS PROTEIN MCPB"/>
    <property type="match status" value="1"/>
</dbReference>
<dbReference type="Gene3D" id="1.10.287.950">
    <property type="entry name" value="Methyl-accepting chemotaxis protein"/>
    <property type="match status" value="1"/>
</dbReference>
<keyword evidence="5 6" id="KW-0807">Transducer</keyword>
<evidence type="ECO:0000256" key="4">
    <source>
        <dbReference type="ARBA" id="ARBA00023136"/>
    </source>
</evidence>
<dbReference type="PANTHER" id="PTHR32089:SF119">
    <property type="entry name" value="METHYL-ACCEPTING CHEMOTAXIS PROTEIN CTPL"/>
    <property type="match status" value="1"/>
</dbReference>
<keyword evidence="2" id="KW-0812">Transmembrane</keyword>
<name>A0A368ZMF7_9GAMM</name>
<dbReference type="GO" id="GO:0007165">
    <property type="term" value="P:signal transduction"/>
    <property type="evidence" value="ECO:0007669"/>
    <property type="project" value="UniProtKB-KW"/>
</dbReference>
<dbReference type="GO" id="GO:0016020">
    <property type="term" value="C:membrane"/>
    <property type="evidence" value="ECO:0007669"/>
    <property type="project" value="UniProtKB-SubCell"/>
</dbReference>